<protein>
    <submittedName>
        <fullName evidence="2">Uncharacterized protein</fullName>
    </submittedName>
</protein>
<sequence>MYAGSRRASLLHRNRPGRPLSSEAQAKKAEMTINVLAPIDIGNSNGSGPRSGWLLTLVSVAW</sequence>
<gene>
    <name evidence="2" type="ORF">GCM10010178_62980</name>
</gene>
<keyword evidence="3" id="KW-1185">Reference proteome</keyword>
<organism evidence="2 3">
    <name type="scientific">Lentzea flava</name>
    <dbReference type="NCBI Taxonomy" id="103732"/>
    <lineage>
        <taxon>Bacteria</taxon>
        <taxon>Bacillati</taxon>
        <taxon>Actinomycetota</taxon>
        <taxon>Actinomycetes</taxon>
        <taxon>Pseudonocardiales</taxon>
        <taxon>Pseudonocardiaceae</taxon>
        <taxon>Lentzea</taxon>
    </lineage>
</organism>
<evidence type="ECO:0000313" key="3">
    <source>
        <dbReference type="Proteomes" id="UP000649573"/>
    </source>
</evidence>
<reference evidence="3" key="1">
    <citation type="journal article" date="2019" name="Int. J. Syst. Evol. Microbiol.">
        <title>The Global Catalogue of Microorganisms (GCM) 10K type strain sequencing project: providing services to taxonomists for standard genome sequencing and annotation.</title>
        <authorList>
            <consortium name="The Broad Institute Genomics Platform"/>
            <consortium name="The Broad Institute Genome Sequencing Center for Infectious Disease"/>
            <person name="Wu L."/>
            <person name="Ma J."/>
        </authorList>
    </citation>
    <scope>NUCLEOTIDE SEQUENCE [LARGE SCALE GENOMIC DNA]</scope>
    <source>
        <strain evidence="3">JCM 3296</strain>
    </source>
</reference>
<name>A0ABQ2V2K4_9PSEU</name>
<dbReference type="EMBL" id="BMRE01000035">
    <property type="protein sequence ID" value="GGU62187.1"/>
    <property type="molecule type" value="Genomic_DNA"/>
</dbReference>
<proteinExistence type="predicted"/>
<feature type="region of interest" description="Disordered" evidence="1">
    <location>
        <begin position="1"/>
        <end position="25"/>
    </location>
</feature>
<dbReference type="Proteomes" id="UP000649573">
    <property type="component" value="Unassembled WGS sequence"/>
</dbReference>
<evidence type="ECO:0000313" key="2">
    <source>
        <dbReference type="EMBL" id="GGU62187.1"/>
    </source>
</evidence>
<accession>A0ABQ2V2K4</accession>
<evidence type="ECO:0000256" key="1">
    <source>
        <dbReference type="SAM" id="MobiDB-lite"/>
    </source>
</evidence>
<comment type="caution">
    <text evidence="2">The sequence shown here is derived from an EMBL/GenBank/DDBJ whole genome shotgun (WGS) entry which is preliminary data.</text>
</comment>